<dbReference type="InterPro" id="IPR036962">
    <property type="entry name" value="Glyco_hydro_3_N_sf"/>
</dbReference>
<evidence type="ECO:0000313" key="7">
    <source>
        <dbReference type="EMBL" id="SNY35308.1"/>
    </source>
</evidence>
<dbReference type="InterPro" id="IPR036881">
    <property type="entry name" value="Glyco_hydro_3_C_sf"/>
</dbReference>
<evidence type="ECO:0000256" key="2">
    <source>
        <dbReference type="ARBA" id="ARBA00005336"/>
    </source>
</evidence>
<dbReference type="InterPro" id="IPR050226">
    <property type="entry name" value="NagZ_Beta-hexosaminidase"/>
</dbReference>
<sequence length="566" mass="63860">MNKLREKPFYLSDDEIKWAENIYEKMTIEEKIGQLFCPISFSNDEKELKDLVQSKHIGGVLYREGEAKEIQNNHRVLQDAAKIPLLIASNLEYGGTGSAIEGTFFGRQMLVAATADVNKAYQLGKVSCKEGSSVGVNWSFAPVVDIDYNFRNPITNVRTYGDNPEIVLEMGKAYMKAAKEEEVAVAIKHFPGDGVDERDQHLLTSVNTMDCEEWDSTFGKVYQGLIDEGALTVMAGHIALPAYEEAYDGKVCEEVIPATLSKNILGKLLREKLGFNGLICTDATPMVGFCSAMERRKSVPLAIESGCDIFLFNRDLDEDYKYMMDGYENGLLSEERLKEAVLRILATKAALKLHEKQAQGRLVPDAEALSVLKNEEHDRWAKECADQGVTLVKDTANLLPLNSKKHKRVLVEMMGDFPSNERVYQQFEKLLNEEGFEVSKYIPEDLSQPLDKIFDTVEEFKSKYDLVIYIGNIETASNKTVSRLNWYTLFGLGNNMPWFVKEVPTLFISVGNPYHLFDAPMIKTYINGYCNSEYVIDAIMDKVMGRSEFKGTSPIDPFCGREDTKY</sequence>
<comment type="catalytic activity">
    <reaction evidence="1">
        <text>Hydrolysis of terminal non-reducing N-acetyl-D-hexosamine residues in N-acetyl-beta-D-hexosaminides.</text>
        <dbReference type="EC" id="3.2.1.52"/>
    </reaction>
</comment>
<dbReference type="GO" id="GO:0004563">
    <property type="term" value="F:beta-N-acetylhexosaminidase activity"/>
    <property type="evidence" value="ECO:0007669"/>
    <property type="project" value="UniProtKB-EC"/>
</dbReference>
<evidence type="ECO:0000259" key="6">
    <source>
        <dbReference type="Pfam" id="PF00933"/>
    </source>
</evidence>
<dbReference type="AlphaFoldDB" id="A0A285HHY4"/>
<evidence type="ECO:0000313" key="8">
    <source>
        <dbReference type="Proteomes" id="UP000219573"/>
    </source>
</evidence>
<dbReference type="EMBL" id="OBDZ01000019">
    <property type="protein sequence ID" value="SNY35308.1"/>
    <property type="molecule type" value="Genomic_DNA"/>
</dbReference>
<proteinExistence type="inferred from homology"/>
<dbReference type="Pfam" id="PF00933">
    <property type="entry name" value="Glyco_hydro_3"/>
    <property type="match status" value="1"/>
</dbReference>
<dbReference type="PANTHER" id="PTHR30480">
    <property type="entry name" value="BETA-HEXOSAMINIDASE-RELATED"/>
    <property type="match status" value="1"/>
</dbReference>
<dbReference type="SUPFAM" id="SSF51445">
    <property type="entry name" value="(Trans)glycosidases"/>
    <property type="match status" value="1"/>
</dbReference>
<dbReference type="GO" id="GO:0005975">
    <property type="term" value="P:carbohydrate metabolic process"/>
    <property type="evidence" value="ECO:0007669"/>
    <property type="project" value="InterPro"/>
</dbReference>
<keyword evidence="8" id="KW-1185">Reference proteome</keyword>
<dbReference type="Gene3D" id="3.20.20.300">
    <property type="entry name" value="Glycoside hydrolase, family 3, N-terminal domain"/>
    <property type="match status" value="1"/>
</dbReference>
<evidence type="ECO:0000256" key="4">
    <source>
        <dbReference type="ARBA" id="ARBA00022801"/>
    </source>
</evidence>
<dbReference type="InterPro" id="IPR017853">
    <property type="entry name" value="GH"/>
</dbReference>
<dbReference type="GO" id="GO:0009254">
    <property type="term" value="P:peptidoglycan turnover"/>
    <property type="evidence" value="ECO:0007669"/>
    <property type="project" value="TreeGrafter"/>
</dbReference>
<reference evidence="8" key="1">
    <citation type="submission" date="2017-09" db="EMBL/GenBank/DDBJ databases">
        <authorList>
            <person name="Varghese N."/>
            <person name="Submissions S."/>
        </authorList>
    </citation>
    <scope>NUCLEOTIDE SEQUENCE [LARGE SCALE GENOMIC DNA]</scope>
    <source>
        <strain evidence="8">MSL47</strain>
    </source>
</reference>
<dbReference type="Gene3D" id="3.40.50.1700">
    <property type="entry name" value="Glycoside hydrolase family 3 C-terminal domain"/>
    <property type="match status" value="1"/>
</dbReference>
<dbReference type="EC" id="3.2.1.52" evidence="3"/>
<name>A0A285HHY4_9FIRM</name>
<evidence type="ECO:0000256" key="5">
    <source>
        <dbReference type="ARBA" id="ARBA00023295"/>
    </source>
</evidence>
<keyword evidence="4" id="KW-0378">Hydrolase</keyword>
<keyword evidence="5" id="KW-0326">Glycosidase</keyword>
<comment type="similarity">
    <text evidence="2">Belongs to the glycosyl hydrolase 3 family.</text>
</comment>
<dbReference type="PANTHER" id="PTHR30480:SF13">
    <property type="entry name" value="BETA-HEXOSAMINIDASE"/>
    <property type="match status" value="1"/>
</dbReference>
<gene>
    <name evidence="7" type="ORF">SAMN06265827_11965</name>
</gene>
<dbReference type="OrthoDB" id="9805821at2"/>
<protein>
    <recommendedName>
        <fullName evidence="3">beta-N-acetylhexosaminidase</fullName>
        <ecNumber evidence="3">3.2.1.52</ecNumber>
    </recommendedName>
</protein>
<dbReference type="InterPro" id="IPR001764">
    <property type="entry name" value="Glyco_hydro_3_N"/>
</dbReference>
<dbReference type="Proteomes" id="UP000219573">
    <property type="component" value="Unassembled WGS sequence"/>
</dbReference>
<organism evidence="7 8">
    <name type="scientific">Orenia metallireducens</name>
    <dbReference type="NCBI Taxonomy" id="1413210"/>
    <lineage>
        <taxon>Bacteria</taxon>
        <taxon>Bacillati</taxon>
        <taxon>Bacillota</taxon>
        <taxon>Clostridia</taxon>
        <taxon>Halanaerobiales</taxon>
        <taxon>Halobacteroidaceae</taxon>
        <taxon>Orenia</taxon>
    </lineage>
</organism>
<evidence type="ECO:0000256" key="3">
    <source>
        <dbReference type="ARBA" id="ARBA00012663"/>
    </source>
</evidence>
<feature type="domain" description="Glycoside hydrolase family 3 N-terminal" evidence="6">
    <location>
        <begin position="27"/>
        <end position="345"/>
    </location>
</feature>
<dbReference type="RefSeq" id="WP_097018519.1">
    <property type="nucleotide sequence ID" value="NZ_OBDZ01000019.1"/>
</dbReference>
<evidence type="ECO:0000256" key="1">
    <source>
        <dbReference type="ARBA" id="ARBA00001231"/>
    </source>
</evidence>
<accession>A0A285HHY4</accession>